<protein>
    <submittedName>
        <fullName evidence="1">Uncharacterized protein</fullName>
    </submittedName>
</protein>
<accession>A0A6C2TXT7</accession>
<evidence type="ECO:0000313" key="2">
    <source>
        <dbReference type="Proteomes" id="UP000366872"/>
    </source>
</evidence>
<sequence length="36" mass="3785">MKKTISTWVVAMAAIGAFGNVAFLQKMAAAQEAVTE</sequence>
<dbReference type="AlphaFoldDB" id="A0A6C2TXT7"/>
<dbReference type="Proteomes" id="UP000366872">
    <property type="component" value="Unassembled WGS sequence"/>
</dbReference>
<gene>
    <name evidence="1" type="ORF">PDESU_01033</name>
</gene>
<keyword evidence="2" id="KW-1185">Reference proteome</keyword>
<dbReference type="EMBL" id="CAAHFG010000001">
    <property type="protein sequence ID" value="VGO12480.1"/>
    <property type="molecule type" value="Genomic_DNA"/>
</dbReference>
<organism evidence="1 2">
    <name type="scientific">Pontiella desulfatans</name>
    <dbReference type="NCBI Taxonomy" id="2750659"/>
    <lineage>
        <taxon>Bacteria</taxon>
        <taxon>Pseudomonadati</taxon>
        <taxon>Kiritimatiellota</taxon>
        <taxon>Kiritimatiellia</taxon>
        <taxon>Kiritimatiellales</taxon>
        <taxon>Pontiellaceae</taxon>
        <taxon>Pontiella</taxon>
    </lineage>
</organism>
<proteinExistence type="predicted"/>
<evidence type="ECO:0000313" key="1">
    <source>
        <dbReference type="EMBL" id="VGO12480.1"/>
    </source>
</evidence>
<reference evidence="1 2" key="1">
    <citation type="submission" date="2019-04" db="EMBL/GenBank/DDBJ databases">
        <authorList>
            <person name="Van Vliet M D."/>
        </authorList>
    </citation>
    <scope>NUCLEOTIDE SEQUENCE [LARGE SCALE GENOMIC DNA]</scope>
    <source>
        <strain evidence="1 2">F1</strain>
    </source>
</reference>
<name>A0A6C2TXT7_PONDE</name>